<protein>
    <submittedName>
        <fullName evidence="1">Uncharacterized protein</fullName>
    </submittedName>
</protein>
<evidence type="ECO:0000313" key="2">
    <source>
        <dbReference type="Proteomes" id="UP000192907"/>
    </source>
</evidence>
<name>A0A1Y6CMP7_9BACT</name>
<dbReference type="Proteomes" id="UP000192907">
    <property type="component" value="Unassembled WGS sequence"/>
</dbReference>
<reference evidence="2" key="1">
    <citation type="submission" date="2017-04" db="EMBL/GenBank/DDBJ databases">
        <authorList>
            <person name="Varghese N."/>
            <person name="Submissions S."/>
        </authorList>
    </citation>
    <scope>NUCLEOTIDE SEQUENCE [LARGE SCALE GENOMIC DNA]</scope>
    <source>
        <strain evidence="2">RKEM611</strain>
    </source>
</reference>
<organism evidence="1 2">
    <name type="scientific">Pseudobacteriovorax antillogorgiicola</name>
    <dbReference type="NCBI Taxonomy" id="1513793"/>
    <lineage>
        <taxon>Bacteria</taxon>
        <taxon>Pseudomonadati</taxon>
        <taxon>Bdellovibrionota</taxon>
        <taxon>Oligoflexia</taxon>
        <taxon>Oligoflexales</taxon>
        <taxon>Pseudobacteriovoracaceae</taxon>
        <taxon>Pseudobacteriovorax</taxon>
    </lineage>
</organism>
<sequence>MIGDSRRLRRDNLIQLMGSLEQEGTSCRDCSGVCCTFVGNSMQITPLEAWDLHLYLVMEKRWTVGLEERLLETIKNFRLDQPVPSNGLRNFARRRYTCPFFKDQALGCSIAPEWKPYGCLGFNARSGGVKDGENCSSRLDALEAREHLDPNEANDNNVLREKYQWSWQKLSIPEALMAISQEIPFNQSPHN</sequence>
<proteinExistence type="predicted"/>
<keyword evidence="2" id="KW-1185">Reference proteome</keyword>
<dbReference type="AlphaFoldDB" id="A0A1Y6CMP7"/>
<dbReference type="STRING" id="1513793.SAMN06296036_13233"/>
<dbReference type="EMBL" id="FWZT01000032">
    <property type="protein sequence ID" value="SMF78163.1"/>
    <property type="molecule type" value="Genomic_DNA"/>
</dbReference>
<gene>
    <name evidence="1" type="ORF">SAMN06296036_13233</name>
</gene>
<dbReference type="RefSeq" id="WP_132325315.1">
    <property type="nucleotide sequence ID" value="NZ_FWZT01000032.1"/>
</dbReference>
<dbReference type="OrthoDB" id="5292331at2"/>
<evidence type="ECO:0000313" key="1">
    <source>
        <dbReference type="EMBL" id="SMF78163.1"/>
    </source>
</evidence>
<accession>A0A1Y6CMP7</accession>